<evidence type="ECO:0000256" key="4">
    <source>
        <dbReference type="SAM" id="SignalP"/>
    </source>
</evidence>
<feature type="signal peptide" evidence="4">
    <location>
        <begin position="1"/>
        <end position="20"/>
    </location>
</feature>
<dbReference type="KEGG" id="dno:DNO_0682"/>
<feature type="coiled-coil region" evidence="3">
    <location>
        <begin position="64"/>
        <end position="101"/>
    </location>
</feature>
<dbReference type="GO" id="GO:0051082">
    <property type="term" value="F:unfolded protein binding"/>
    <property type="evidence" value="ECO:0007669"/>
    <property type="project" value="InterPro"/>
</dbReference>
<name>A5EV58_DICNV</name>
<dbReference type="Proteomes" id="UP000000248">
    <property type="component" value="Chromosome"/>
</dbReference>
<evidence type="ECO:0000313" key="5">
    <source>
        <dbReference type="EMBL" id="ABQ13202.1"/>
    </source>
</evidence>
<gene>
    <name evidence="5" type="ordered locus">DNO_0682</name>
</gene>
<keyword evidence="2 4" id="KW-0732">Signal</keyword>
<evidence type="ECO:0000256" key="2">
    <source>
        <dbReference type="ARBA" id="ARBA00022729"/>
    </source>
</evidence>
<evidence type="ECO:0000256" key="1">
    <source>
        <dbReference type="ARBA" id="ARBA00009091"/>
    </source>
</evidence>
<feature type="chain" id="PRO_5002682460" evidence="4">
    <location>
        <begin position="21"/>
        <end position="204"/>
    </location>
</feature>
<dbReference type="InterPro" id="IPR005632">
    <property type="entry name" value="Chaperone_Skp"/>
</dbReference>
<dbReference type="PANTHER" id="PTHR35089:SF1">
    <property type="entry name" value="CHAPERONE PROTEIN SKP"/>
    <property type="match status" value="1"/>
</dbReference>
<dbReference type="SMART" id="SM00935">
    <property type="entry name" value="OmpH"/>
    <property type="match status" value="1"/>
</dbReference>
<protein>
    <submittedName>
        <fullName evidence="5">OmpH family protein</fullName>
    </submittedName>
</protein>
<dbReference type="InterPro" id="IPR024930">
    <property type="entry name" value="Skp_dom_sf"/>
</dbReference>
<dbReference type="Gene3D" id="3.30.910.20">
    <property type="entry name" value="Skp domain"/>
    <property type="match status" value="1"/>
</dbReference>
<comment type="similarity">
    <text evidence="1">Belongs to the Skp family.</text>
</comment>
<dbReference type="HOGENOM" id="CLU_1341481_0_0_6"/>
<dbReference type="RefSeq" id="WP_012031015.1">
    <property type="nucleotide sequence ID" value="NC_009446.1"/>
</dbReference>
<dbReference type="EMBL" id="CP000513">
    <property type="protein sequence ID" value="ABQ13202.1"/>
    <property type="molecule type" value="Genomic_DNA"/>
</dbReference>
<accession>A5EV58</accession>
<dbReference type="eggNOG" id="COG2825">
    <property type="taxonomic scope" value="Bacteria"/>
</dbReference>
<dbReference type="AlphaFoldDB" id="A5EV58"/>
<organism evidence="5 6">
    <name type="scientific">Dichelobacter nodosus (strain VCS1703A)</name>
    <dbReference type="NCBI Taxonomy" id="246195"/>
    <lineage>
        <taxon>Bacteria</taxon>
        <taxon>Pseudomonadati</taxon>
        <taxon>Pseudomonadota</taxon>
        <taxon>Gammaproteobacteria</taxon>
        <taxon>Cardiobacteriales</taxon>
        <taxon>Cardiobacteriaceae</taxon>
        <taxon>Dichelobacter</taxon>
    </lineage>
</organism>
<proteinExistence type="inferred from homology"/>
<dbReference type="PANTHER" id="PTHR35089">
    <property type="entry name" value="CHAPERONE PROTEIN SKP"/>
    <property type="match status" value="1"/>
</dbReference>
<evidence type="ECO:0000256" key="3">
    <source>
        <dbReference type="SAM" id="Coils"/>
    </source>
</evidence>
<sequence>MMNSRKILVFLLWLSVSATAQEVLTPQPAPQTVAVNGFQLSDLKVAFVNFRRILQSSPQLSAMQTMLNAEFDQQQKALRAAQNELRELERQALTHNNLQNDEALERKLIEKRRNVTYLENTLHDNYSVRRNEELTRLQRQILDEILAVAKEYGFDVILNDTGVIYVSEKADLTSLVIQRLTQSLDKNTADSKIKEEKTHDKTKH</sequence>
<keyword evidence="6" id="KW-1185">Reference proteome</keyword>
<dbReference type="GO" id="GO:0005829">
    <property type="term" value="C:cytosol"/>
    <property type="evidence" value="ECO:0007669"/>
    <property type="project" value="TreeGrafter"/>
</dbReference>
<keyword evidence="3" id="KW-0175">Coiled coil</keyword>
<reference evidence="5 6" key="1">
    <citation type="journal article" date="2007" name="Nat. Biotechnol.">
        <title>Genome sequence and identification of candidate vaccine antigens from the animal pathogen Dichelobacter nodosus.</title>
        <authorList>
            <person name="Myers G.S."/>
            <person name="Parker D."/>
            <person name="Al-Hasani K."/>
            <person name="Kennan R.M."/>
            <person name="Seemann T."/>
            <person name="Ren Q."/>
            <person name="Badger J.H."/>
            <person name="Selengut J.D."/>
            <person name="Deboy R.T."/>
            <person name="Tettelin H."/>
            <person name="Boyce J.D."/>
            <person name="McCarl V.P."/>
            <person name="Han X."/>
            <person name="Nelson W.C."/>
            <person name="Madupu R."/>
            <person name="Mohamoud Y."/>
            <person name="Holley T."/>
            <person name="Fedorova N."/>
            <person name="Khouri H."/>
            <person name="Bottomley S.P."/>
            <person name="Whittington R.J."/>
            <person name="Adler B."/>
            <person name="Songer J.G."/>
            <person name="Rood J.I."/>
            <person name="Paulsen I.T."/>
        </authorList>
    </citation>
    <scope>NUCLEOTIDE SEQUENCE [LARGE SCALE GENOMIC DNA]</scope>
    <source>
        <strain evidence="5 6">VCS1703A</strain>
    </source>
</reference>
<dbReference type="GO" id="GO:0050821">
    <property type="term" value="P:protein stabilization"/>
    <property type="evidence" value="ECO:0007669"/>
    <property type="project" value="TreeGrafter"/>
</dbReference>
<evidence type="ECO:0000313" key="6">
    <source>
        <dbReference type="Proteomes" id="UP000000248"/>
    </source>
</evidence>
<dbReference type="Pfam" id="PF03938">
    <property type="entry name" value="OmpH"/>
    <property type="match status" value="1"/>
</dbReference>
<dbReference type="SUPFAM" id="SSF111384">
    <property type="entry name" value="OmpH-like"/>
    <property type="match status" value="1"/>
</dbReference>
<dbReference type="STRING" id="246195.DNO_0682"/>
<dbReference type="OrthoDB" id="5294628at2"/>